<name>A0A420IT20_9PEZI</name>
<comment type="caution">
    <text evidence="2">The sequence shown here is derived from an EMBL/GenBank/DDBJ whole genome shotgun (WGS) entry which is preliminary data.</text>
</comment>
<evidence type="ECO:0000256" key="1">
    <source>
        <dbReference type="SAM" id="MobiDB-lite"/>
    </source>
</evidence>
<evidence type="ECO:0000313" key="3">
    <source>
        <dbReference type="Proteomes" id="UP000285326"/>
    </source>
</evidence>
<gene>
    <name evidence="2" type="ORF">GcM1_217030</name>
</gene>
<organism evidence="2 3">
    <name type="scientific">Golovinomyces cichoracearum</name>
    <dbReference type="NCBI Taxonomy" id="62708"/>
    <lineage>
        <taxon>Eukaryota</taxon>
        <taxon>Fungi</taxon>
        <taxon>Dikarya</taxon>
        <taxon>Ascomycota</taxon>
        <taxon>Pezizomycotina</taxon>
        <taxon>Leotiomycetes</taxon>
        <taxon>Erysiphales</taxon>
        <taxon>Erysiphaceae</taxon>
        <taxon>Golovinomyces</taxon>
    </lineage>
</organism>
<feature type="compositionally biased region" description="Polar residues" evidence="1">
    <location>
        <begin position="88"/>
        <end position="114"/>
    </location>
</feature>
<dbReference type="EMBL" id="MCBS01021748">
    <property type="protein sequence ID" value="RKF77670.1"/>
    <property type="molecule type" value="Genomic_DNA"/>
</dbReference>
<dbReference type="Proteomes" id="UP000285326">
    <property type="component" value="Unassembled WGS sequence"/>
</dbReference>
<feature type="region of interest" description="Disordered" evidence="1">
    <location>
        <begin position="21"/>
        <end position="41"/>
    </location>
</feature>
<protein>
    <submittedName>
        <fullName evidence="2">Putative glycosyl</fullName>
    </submittedName>
</protein>
<evidence type="ECO:0000313" key="2">
    <source>
        <dbReference type="EMBL" id="RKF77670.1"/>
    </source>
</evidence>
<sequence>MVFLEIDSQLTGKLISYTSKYQPQPQASREVPTNPSEIQGTEDFYKTYDDPRQHRPVLPESRFQYLRTQEFTQTASNPETEPGFKSHPNFNLSYQNPNQPSQNEVSENSKQPTNYQDYSQFHRQSSMINLSNVFKSYREQNKYNGKLDFLDQKLRVFFDMCTTFGVQQTQFASAFPAMLTGRAHEYYYDNLAGQGLNFVEICNRMRQHFETEERWY</sequence>
<dbReference type="AlphaFoldDB" id="A0A420IT20"/>
<feature type="region of interest" description="Disordered" evidence="1">
    <location>
        <begin position="72"/>
        <end position="114"/>
    </location>
</feature>
<accession>A0A420IT20</accession>
<reference evidence="2 3" key="1">
    <citation type="journal article" date="2018" name="BMC Genomics">
        <title>Comparative genome analyses reveal sequence features reflecting distinct modes of host-adaptation between dicot and monocot powdery mildew.</title>
        <authorList>
            <person name="Wu Y."/>
            <person name="Ma X."/>
            <person name="Pan Z."/>
            <person name="Kale S.D."/>
            <person name="Song Y."/>
            <person name="King H."/>
            <person name="Zhang Q."/>
            <person name="Presley C."/>
            <person name="Deng X."/>
            <person name="Wei C.I."/>
            <person name="Xiao S."/>
        </authorList>
    </citation>
    <scope>NUCLEOTIDE SEQUENCE [LARGE SCALE GENOMIC DNA]</scope>
    <source>
        <strain evidence="2">UMSG1</strain>
    </source>
</reference>
<feature type="compositionally biased region" description="Polar residues" evidence="1">
    <location>
        <begin position="21"/>
        <end position="39"/>
    </location>
</feature>
<proteinExistence type="predicted"/>